<dbReference type="InterPro" id="IPR013762">
    <property type="entry name" value="Integrase-like_cat_sf"/>
</dbReference>
<evidence type="ECO:0000259" key="5">
    <source>
        <dbReference type="PROSITE" id="PS51898"/>
    </source>
</evidence>
<dbReference type="CDD" id="cd00796">
    <property type="entry name" value="INT_Rci_Hp1_C"/>
    <property type="match status" value="1"/>
</dbReference>
<gene>
    <name evidence="7" type="primary">xerC_2</name>
    <name evidence="7" type="ORF">PHO31112_04293</name>
</gene>
<dbReference type="Gene3D" id="1.10.443.10">
    <property type="entry name" value="Intergrase catalytic core"/>
    <property type="match status" value="1"/>
</dbReference>
<keyword evidence="3" id="KW-0233">DNA recombination</keyword>
<dbReference type="EMBL" id="CABPSM010000015">
    <property type="protein sequence ID" value="VVE43810.1"/>
    <property type="molecule type" value="Genomic_DNA"/>
</dbReference>
<feature type="domain" description="Tyr recombinase" evidence="5">
    <location>
        <begin position="174"/>
        <end position="353"/>
    </location>
</feature>
<evidence type="ECO:0000313" key="7">
    <source>
        <dbReference type="EMBL" id="VVE43810.1"/>
    </source>
</evidence>
<dbReference type="SUPFAM" id="SSF56349">
    <property type="entry name" value="DNA breaking-rejoining enzymes"/>
    <property type="match status" value="1"/>
</dbReference>
<dbReference type="GO" id="GO:0006310">
    <property type="term" value="P:DNA recombination"/>
    <property type="evidence" value="ECO:0007669"/>
    <property type="project" value="UniProtKB-KW"/>
</dbReference>
<evidence type="ECO:0000256" key="1">
    <source>
        <dbReference type="ARBA" id="ARBA00022908"/>
    </source>
</evidence>
<dbReference type="Gene3D" id="1.10.150.130">
    <property type="match status" value="1"/>
</dbReference>
<dbReference type="InterPro" id="IPR011010">
    <property type="entry name" value="DNA_brk_join_enz"/>
</dbReference>
<dbReference type="RefSeq" id="WP_150622800.1">
    <property type="nucleotide sequence ID" value="NZ_CABPSM010000015.1"/>
</dbReference>
<evidence type="ECO:0000256" key="4">
    <source>
        <dbReference type="PROSITE-ProRule" id="PRU01248"/>
    </source>
</evidence>
<dbReference type="GO" id="GO:0015074">
    <property type="term" value="P:DNA integration"/>
    <property type="evidence" value="ECO:0007669"/>
    <property type="project" value="UniProtKB-KW"/>
</dbReference>
<dbReference type="PROSITE" id="PS51900">
    <property type="entry name" value="CB"/>
    <property type="match status" value="1"/>
</dbReference>
<dbReference type="PANTHER" id="PTHR30349">
    <property type="entry name" value="PHAGE INTEGRASE-RELATED"/>
    <property type="match status" value="1"/>
</dbReference>
<organism evidence="7 8">
    <name type="scientific">Pandoraea horticolens</name>
    <dbReference type="NCBI Taxonomy" id="2508298"/>
    <lineage>
        <taxon>Bacteria</taxon>
        <taxon>Pseudomonadati</taxon>
        <taxon>Pseudomonadota</taxon>
        <taxon>Betaproteobacteria</taxon>
        <taxon>Burkholderiales</taxon>
        <taxon>Burkholderiaceae</taxon>
        <taxon>Pandoraea</taxon>
    </lineage>
</organism>
<reference evidence="7 8" key="1">
    <citation type="submission" date="2019-08" db="EMBL/GenBank/DDBJ databases">
        <authorList>
            <person name="Peeters C."/>
        </authorList>
    </citation>
    <scope>NUCLEOTIDE SEQUENCE [LARGE SCALE GENOMIC DNA]</scope>
    <source>
        <strain evidence="7 8">LMG 31112</strain>
    </source>
</reference>
<name>A0A5E4Y5D1_9BURK</name>
<accession>A0A5E4Y5D1</accession>
<dbReference type="PANTHER" id="PTHR30349:SF94">
    <property type="entry name" value="INTEGRASE_RECOMBINASE HI_1414-RELATED"/>
    <property type="match status" value="1"/>
</dbReference>
<dbReference type="InterPro" id="IPR010998">
    <property type="entry name" value="Integrase_recombinase_N"/>
</dbReference>
<evidence type="ECO:0000313" key="8">
    <source>
        <dbReference type="Proteomes" id="UP000343317"/>
    </source>
</evidence>
<keyword evidence="2 4" id="KW-0238">DNA-binding</keyword>
<proteinExistence type="predicted"/>
<dbReference type="GO" id="GO:0003677">
    <property type="term" value="F:DNA binding"/>
    <property type="evidence" value="ECO:0007669"/>
    <property type="project" value="UniProtKB-UniRule"/>
</dbReference>
<dbReference type="InterPro" id="IPR044068">
    <property type="entry name" value="CB"/>
</dbReference>
<dbReference type="PROSITE" id="PS51898">
    <property type="entry name" value="TYR_RECOMBINASE"/>
    <property type="match status" value="1"/>
</dbReference>
<dbReference type="Pfam" id="PF00589">
    <property type="entry name" value="Phage_integrase"/>
    <property type="match status" value="1"/>
</dbReference>
<evidence type="ECO:0000256" key="2">
    <source>
        <dbReference type="ARBA" id="ARBA00023125"/>
    </source>
</evidence>
<protein>
    <submittedName>
        <fullName evidence="7">Tyrosine recombinase XerC</fullName>
    </submittedName>
</protein>
<feature type="domain" description="Core-binding (CB)" evidence="6">
    <location>
        <begin position="59"/>
        <end position="151"/>
    </location>
</feature>
<dbReference type="InterPro" id="IPR002104">
    <property type="entry name" value="Integrase_catalytic"/>
</dbReference>
<evidence type="ECO:0000256" key="3">
    <source>
        <dbReference type="ARBA" id="ARBA00023172"/>
    </source>
</evidence>
<sequence length="357" mass="40402">MATIVKTESGTWKAVIRKRGFPTTIKTFRLKRDADDWARRTEDEMVRGMFVQRAPSERLTFEKAIQRYLAEVTSTKRPMTQTGEHKRAAPLVAYFGKYSLAAISAELVAQYRDKRLSGEDRKDASGKPVPRAPNTVRLELALLGHLFTVAVKEWGLGLTYNPVLNIRRPAPGPGRTRRLDKGEEVRLLAAVDGHSNPMLRWIVRIAVETGMRSSEIVTLRHSQVDLVKRVVRLVETKNTMPRTVPLTVEATNLFAQALANPIRPVGTDLIFFGEPGRDKVRRPYNFNKVWLDIKRSAGCSDFRFHDLRHEAVSRLVEAGLSDQEVAAISGHKSMQMLKRYTHLRAEDLVAKLDKLKA</sequence>
<keyword evidence="1" id="KW-0229">DNA integration</keyword>
<dbReference type="InterPro" id="IPR050090">
    <property type="entry name" value="Tyrosine_recombinase_XerCD"/>
</dbReference>
<evidence type="ECO:0000259" key="6">
    <source>
        <dbReference type="PROSITE" id="PS51900"/>
    </source>
</evidence>
<dbReference type="Proteomes" id="UP000343317">
    <property type="component" value="Unassembled WGS sequence"/>
</dbReference>
<dbReference type="AlphaFoldDB" id="A0A5E4Y5D1"/>
<keyword evidence="8" id="KW-1185">Reference proteome</keyword>